<comment type="caution">
    <text evidence="2">The sequence shown here is derived from an EMBL/GenBank/DDBJ whole genome shotgun (WGS) entry which is preliminary data.</text>
</comment>
<keyword evidence="3" id="KW-1185">Reference proteome</keyword>
<organism evidence="2 3">
    <name type="scientific">Hexamita inflata</name>
    <dbReference type="NCBI Taxonomy" id="28002"/>
    <lineage>
        <taxon>Eukaryota</taxon>
        <taxon>Metamonada</taxon>
        <taxon>Diplomonadida</taxon>
        <taxon>Hexamitidae</taxon>
        <taxon>Hexamitinae</taxon>
        <taxon>Hexamita</taxon>
    </lineage>
</organism>
<reference evidence="2 3" key="1">
    <citation type="submission" date="2024-07" db="EMBL/GenBank/DDBJ databases">
        <authorList>
            <person name="Akdeniz Z."/>
        </authorList>
    </citation>
    <scope>NUCLEOTIDE SEQUENCE [LARGE SCALE GENOMIC DNA]</scope>
</reference>
<feature type="coiled-coil region" evidence="1">
    <location>
        <begin position="131"/>
        <end position="158"/>
    </location>
</feature>
<sequence length="1032" mass="111405">MINQCKLTGSNLVQSLNNGYIASTIFVNTLLNITQFDVCVDLTQRFGSKSIQITIIGSEEFKCDMCNEQSVVYGLCGEVLQYSELINGMYQCNYPFEYVANKCICAHGYLLNITQCINIVESINNMNNFANNNISDQIQDLELKVENIDNQLVIIDQNILTNLSEIENRIISNYSKSDYNLLMNTSILDSRIFSNITNVQKDIIIAQIKADENLLQNTTVLDWRIFNNISQQNSIIQYLSLQLQNVNNSLLLKNEIIEQQLQQQIIIIEQQKRLVDNLTQQLNCTSNYGYSMINGSCIQVTCAISGQQSINGICQCTNINSIIQSGSCVCPPNSNVIGTACVCSISGQTMLNGQCACSTNGALVNNGVCTCGVNGINVSNTCSCPSGASLVNGVCTCSNINAYISGDKCVCPTYSSLIGNTCRCPSNSQIFNNECLCNQITGQLMNNGVCQCQTTGAFVQVGACVCGQYAANVSNTCQCPTNSTLVNNVCTCDRIIGQQMVSGSCQCPSGQSVVNDSCQQTSYVINISNFQCSQEIFTSSFDIKDITNQVNTSSNFSSGYVFSASIVIQNAFIDISDNVYTSIVYPIFQSQNTFTNIKIQFGTQQLNSGSLIISSSTSVAVNQMNIISKPGRQLQVKTALLNILTSSSMSANITNLLVNLSFAPSSGNITLINNINSIYGYQVLGSFVSTGTIAMIGINVNAATINVSQISFQPFQYNVGNCSSYLFSNAISTSTFTINSIAFILGNNSNILFLSSISSDSTQYYLFGGIIANFYTNSIINVNTVVLDSYQKFSTNNVKYSGFLIGFIQSSYSSVTIKNVCLQQNMTSTTIQFFSFGFIGLNNGNSSISNAQVTFSAQGTQLTYFGIIGSQSGNTLNAEIINLRTSVSFSLGSGYFVGSIIGIMQARNCSIQNTTVVGVINGSSQAGGFCGFINTNQLLTILNSTVSKTNISAYVTASGGFIGEIDSVSAIYLINSKIQSVRISSPTNFGMFSGYNQGVQYFTGSSSSQNNINGVMYHDCAVLSNIWSVAGC</sequence>
<evidence type="ECO:0000256" key="1">
    <source>
        <dbReference type="SAM" id="Coils"/>
    </source>
</evidence>
<evidence type="ECO:0000313" key="3">
    <source>
        <dbReference type="Proteomes" id="UP001642409"/>
    </source>
</evidence>
<dbReference type="Proteomes" id="UP001642409">
    <property type="component" value="Unassembled WGS sequence"/>
</dbReference>
<keyword evidence="1" id="KW-0175">Coiled coil</keyword>
<dbReference type="EMBL" id="CAXDID020000028">
    <property type="protein sequence ID" value="CAL5991801.1"/>
    <property type="molecule type" value="Genomic_DNA"/>
</dbReference>
<accession>A0ABP1HGB0</accession>
<evidence type="ECO:0000313" key="2">
    <source>
        <dbReference type="EMBL" id="CAL5991801.1"/>
    </source>
</evidence>
<proteinExistence type="predicted"/>
<name>A0ABP1HGB0_9EUKA</name>
<gene>
    <name evidence="2" type="ORF">HINF_LOCUS12267</name>
</gene>
<protein>
    <submittedName>
        <fullName evidence="2">Uncharacterized protein</fullName>
    </submittedName>
</protein>